<dbReference type="SUPFAM" id="SSF52266">
    <property type="entry name" value="SGNH hydrolase"/>
    <property type="match status" value="1"/>
</dbReference>
<proteinExistence type="predicted"/>
<dbReference type="Proteomes" id="UP000249081">
    <property type="component" value="Unassembled WGS sequence"/>
</dbReference>
<sequence>MGVGLVAGAIAELFLRARYGLGNPPLYVADARTGYRLAPNQRLRRRGNQIEINQYSMRGPAISPHRPADTLRVLMLGDSIVNGGWWTDQSKLLSLEVQQGLAGLNLSGVESVEVLNASANSWGPRNELGYVLRFGTFEAQIVLLVLNTDDLFAIAPNSYELDRNPGYPTRRPLLALGEAAWRYRKYIPRAELQTLQDQPGDRVGVNLEALRQLHQTVLAAGGHLIMAMTPLRRELDADGPRDYELVARPRLTDFASAQGIPYLDFLPLMQQTSYERLYFDHIHLSAEGNQWVGQALANLVKKAWLKPGDGPSPLGNEPMNDLW</sequence>
<protein>
    <submittedName>
        <fullName evidence="2">Lipolytic protein G-D-S-L family</fullName>
    </submittedName>
</protein>
<organism evidence="2 3">
    <name type="scientific">Shackletoniella antarctica</name>
    <dbReference type="NCBI Taxonomy" id="268115"/>
    <lineage>
        <taxon>Bacteria</taxon>
        <taxon>Bacillati</taxon>
        <taxon>Cyanobacteriota</taxon>
        <taxon>Cyanophyceae</taxon>
        <taxon>Oculatellales</taxon>
        <taxon>Oculatellaceae</taxon>
        <taxon>Shackletoniella</taxon>
    </lineage>
</organism>
<reference evidence="2 3" key="2">
    <citation type="submission" date="2018-06" db="EMBL/GenBank/DDBJ databases">
        <title>Metagenomic assembly of (sub)arctic Cyanobacteria and their associated microbiome from non-axenic cultures.</title>
        <authorList>
            <person name="Baurain D."/>
        </authorList>
    </citation>
    <scope>NUCLEOTIDE SEQUENCE [LARGE SCALE GENOMIC DNA]</scope>
    <source>
        <strain evidence="2">ULC041bin1</strain>
    </source>
</reference>
<gene>
    <name evidence="2" type="ORF">DCF17_02415</name>
</gene>
<dbReference type="Gene3D" id="3.40.50.1110">
    <property type="entry name" value="SGNH hydrolase"/>
    <property type="match status" value="1"/>
</dbReference>
<dbReference type="Pfam" id="PF13472">
    <property type="entry name" value="Lipase_GDSL_2"/>
    <property type="match status" value="1"/>
</dbReference>
<evidence type="ECO:0000313" key="3">
    <source>
        <dbReference type="Proteomes" id="UP000249081"/>
    </source>
</evidence>
<accession>A0A2W4WL64</accession>
<dbReference type="CDD" id="cd00229">
    <property type="entry name" value="SGNH_hydrolase"/>
    <property type="match status" value="1"/>
</dbReference>
<reference evidence="3" key="1">
    <citation type="submission" date="2018-04" db="EMBL/GenBank/DDBJ databases">
        <authorList>
            <person name="Cornet L."/>
        </authorList>
    </citation>
    <scope>NUCLEOTIDE SEQUENCE [LARGE SCALE GENOMIC DNA]</scope>
</reference>
<dbReference type="AlphaFoldDB" id="A0A2W4WL64"/>
<dbReference type="EMBL" id="QBMN01000009">
    <property type="protein sequence ID" value="PZO45270.1"/>
    <property type="molecule type" value="Genomic_DNA"/>
</dbReference>
<dbReference type="InterPro" id="IPR036514">
    <property type="entry name" value="SGNH_hydro_sf"/>
</dbReference>
<comment type="caution">
    <text evidence="2">The sequence shown here is derived from an EMBL/GenBank/DDBJ whole genome shotgun (WGS) entry which is preliminary data.</text>
</comment>
<evidence type="ECO:0000313" key="2">
    <source>
        <dbReference type="EMBL" id="PZO45270.1"/>
    </source>
</evidence>
<feature type="domain" description="SGNH hydrolase-type esterase" evidence="1">
    <location>
        <begin position="76"/>
        <end position="290"/>
    </location>
</feature>
<name>A0A2W4WL64_9CYAN</name>
<evidence type="ECO:0000259" key="1">
    <source>
        <dbReference type="Pfam" id="PF13472"/>
    </source>
</evidence>
<dbReference type="InterPro" id="IPR013830">
    <property type="entry name" value="SGNH_hydro"/>
</dbReference>